<reference evidence="1 2" key="1">
    <citation type="journal article" date="2012" name="J. Bacteriol.">
        <title>Complete Genome Sequence of the Fruiting Myxobacterium Corallococcus coralloides DSM 2259.</title>
        <authorList>
            <person name="Huntley S."/>
            <person name="Zhang Y."/>
            <person name="Treuner-Lange A."/>
            <person name="Kneip S."/>
            <person name="Sensen C.W."/>
            <person name="Sogaard-Andersen L."/>
        </authorList>
    </citation>
    <scope>NUCLEOTIDE SEQUENCE [LARGE SCALE GENOMIC DNA]</scope>
    <source>
        <strain evidence="2">ATCC 25202 / DSM 2259 / NBRC 100086 / M2</strain>
    </source>
</reference>
<organism evidence="1 2">
    <name type="scientific">Corallococcus coralloides (strain ATCC 25202 / DSM 2259 / NBRC 100086 / M2)</name>
    <name type="common">Myxococcus coralloides</name>
    <dbReference type="NCBI Taxonomy" id="1144275"/>
    <lineage>
        <taxon>Bacteria</taxon>
        <taxon>Pseudomonadati</taxon>
        <taxon>Myxococcota</taxon>
        <taxon>Myxococcia</taxon>
        <taxon>Myxococcales</taxon>
        <taxon>Cystobacterineae</taxon>
        <taxon>Myxococcaceae</taxon>
        <taxon>Corallococcus</taxon>
    </lineage>
</organism>
<dbReference type="STRING" id="1144275.COCOR_07579"/>
<accession>H8MQE6</accession>
<evidence type="ECO:0000313" key="1">
    <source>
        <dbReference type="EMBL" id="AFE07615.1"/>
    </source>
</evidence>
<dbReference type="InParanoid" id="H8MQE6"/>
<keyword evidence="2" id="KW-1185">Reference proteome</keyword>
<dbReference type="Proteomes" id="UP000007587">
    <property type="component" value="Chromosome"/>
</dbReference>
<reference evidence="2" key="2">
    <citation type="submission" date="2012-03" db="EMBL/GenBank/DDBJ databases">
        <title>Genome sequence of the fruiting myxobacterium Corallococcus coralloides DSM 2259.</title>
        <authorList>
            <person name="Huntley S."/>
            <person name="Zhang Y."/>
            <person name="Treuner-Lange A."/>
            <person name="Sensen C.W."/>
            <person name="Sogaard-Andersen L."/>
        </authorList>
    </citation>
    <scope>NUCLEOTIDE SEQUENCE [LARGE SCALE GENOMIC DNA]</scope>
    <source>
        <strain evidence="2">ATCC 25202 / DSM 2259 / NBRC 100086 / M2</strain>
    </source>
</reference>
<dbReference type="KEGG" id="ccx:COCOR_07579"/>
<protein>
    <submittedName>
        <fullName evidence="1">Uncharacterized protein</fullName>
    </submittedName>
</protein>
<proteinExistence type="predicted"/>
<gene>
    <name evidence="1" type="ordered locus">COCOR_07579</name>
</gene>
<dbReference type="EMBL" id="CP003389">
    <property type="protein sequence ID" value="AFE07615.1"/>
    <property type="molecule type" value="Genomic_DNA"/>
</dbReference>
<sequence>MSLCSARCVSDGLSSSGLARDATLVFIAAQDALRFFSNTDLIEAIDVNASLEWESWRPGCPMNVDPLSMGWGPATVELFSSERGLAVHVFNHDLTSEEAVRKSVRFAIGRVRWFRNQLPEGTRHAVRFDDRGQVLASTARESIKSALSPYVVGVTFASERS</sequence>
<evidence type="ECO:0000313" key="2">
    <source>
        <dbReference type="Proteomes" id="UP000007587"/>
    </source>
</evidence>
<dbReference type="AlphaFoldDB" id="H8MQE6"/>
<dbReference type="HOGENOM" id="CLU_1640904_0_0_7"/>
<name>H8MQE6_CORCM</name>